<keyword evidence="3" id="KW-1185">Reference proteome</keyword>
<evidence type="ECO:0000313" key="2">
    <source>
        <dbReference type="EMBL" id="SDM92421.1"/>
    </source>
</evidence>
<dbReference type="STRING" id="146817.SAMN04488502_1094"/>
<protein>
    <submittedName>
        <fullName evidence="2">Uncharacterized protein</fullName>
    </submittedName>
</protein>
<proteinExistence type="predicted"/>
<keyword evidence="1" id="KW-1133">Transmembrane helix</keyword>
<accession>A0A1G9X7A3</accession>
<keyword evidence="1" id="KW-0812">Transmembrane</keyword>
<keyword evidence="1" id="KW-0472">Membrane</keyword>
<dbReference type="AlphaFoldDB" id="A0A1G9X7A3"/>
<organism evidence="2 3">
    <name type="scientific">Dendrosporobacter quercicolus</name>
    <dbReference type="NCBI Taxonomy" id="146817"/>
    <lineage>
        <taxon>Bacteria</taxon>
        <taxon>Bacillati</taxon>
        <taxon>Bacillota</taxon>
        <taxon>Negativicutes</taxon>
        <taxon>Selenomonadales</taxon>
        <taxon>Sporomusaceae</taxon>
        <taxon>Dendrosporobacter</taxon>
    </lineage>
</organism>
<dbReference type="Proteomes" id="UP000214880">
    <property type="component" value="Unassembled WGS sequence"/>
</dbReference>
<name>A0A1G9X7A3_9FIRM</name>
<evidence type="ECO:0000313" key="3">
    <source>
        <dbReference type="Proteomes" id="UP000214880"/>
    </source>
</evidence>
<feature type="transmembrane region" description="Helical" evidence="1">
    <location>
        <begin position="81"/>
        <end position="101"/>
    </location>
</feature>
<evidence type="ECO:0000256" key="1">
    <source>
        <dbReference type="SAM" id="Phobius"/>
    </source>
</evidence>
<sequence length="106" mass="11928">MDTGRADAGCPEILPGTGDLLRLHPGLELRRLGRQVRGMRDYLARRWQVEAALWVCYWHALGRDDRYSVRYCAGHSLLLSVFWLVVLIGGLMALGTVVEFLQGGCR</sequence>
<reference evidence="2 3" key="1">
    <citation type="submission" date="2016-10" db="EMBL/GenBank/DDBJ databases">
        <authorList>
            <person name="de Groot N.N."/>
        </authorList>
    </citation>
    <scope>NUCLEOTIDE SEQUENCE [LARGE SCALE GENOMIC DNA]</scope>
    <source>
        <strain evidence="2 3">DSM 1736</strain>
    </source>
</reference>
<dbReference type="EMBL" id="FNHB01000009">
    <property type="protein sequence ID" value="SDM92421.1"/>
    <property type="molecule type" value="Genomic_DNA"/>
</dbReference>
<gene>
    <name evidence="2" type="ORF">SAMN04488502_1094</name>
</gene>
<dbReference type="OrthoDB" id="1683868at2"/>